<evidence type="ECO:0000256" key="1">
    <source>
        <dbReference type="SAM" id="Phobius"/>
    </source>
</evidence>
<dbReference type="eggNOG" id="arCOG11490">
    <property type="taxonomic scope" value="Archaea"/>
</dbReference>
<accession>A0A1I0Q2G8</accession>
<evidence type="ECO:0000313" key="2">
    <source>
        <dbReference type="EMBL" id="SEW21080.1"/>
    </source>
</evidence>
<name>A0A1I0Q2G8_9EURY</name>
<dbReference type="AlphaFoldDB" id="A0A1I0Q2G8"/>
<gene>
    <name evidence="2" type="ORF">SAMN05216285_2977</name>
</gene>
<dbReference type="RefSeq" id="WP_049991572.1">
    <property type="nucleotide sequence ID" value="NZ_FOIS01000004.1"/>
</dbReference>
<organism evidence="2 3">
    <name type="scientific">Natrinema salifodinae</name>
    <dbReference type="NCBI Taxonomy" id="1202768"/>
    <lineage>
        <taxon>Archaea</taxon>
        <taxon>Methanobacteriati</taxon>
        <taxon>Methanobacteriota</taxon>
        <taxon>Stenosarchaea group</taxon>
        <taxon>Halobacteria</taxon>
        <taxon>Halobacteriales</taxon>
        <taxon>Natrialbaceae</taxon>
        <taxon>Natrinema</taxon>
    </lineage>
</organism>
<feature type="transmembrane region" description="Helical" evidence="1">
    <location>
        <begin position="151"/>
        <end position="173"/>
    </location>
</feature>
<feature type="transmembrane region" description="Helical" evidence="1">
    <location>
        <begin position="112"/>
        <end position="130"/>
    </location>
</feature>
<keyword evidence="3" id="KW-1185">Reference proteome</keyword>
<feature type="transmembrane region" description="Helical" evidence="1">
    <location>
        <begin position="211"/>
        <end position="228"/>
    </location>
</feature>
<feature type="transmembrane region" description="Helical" evidence="1">
    <location>
        <begin position="185"/>
        <end position="204"/>
    </location>
</feature>
<evidence type="ECO:0000313" key="3">
    <source>
        <dbReference type="Proteomes" id="UP000183275"/>
    </source>
</evidence>
<feature type="transmembrane region" description="Helical" evidence="1">
    <location>
        <begin position="41"/>
        <end position="59"/>
    </location>
</feature>
<proteinExistence type="predicted"/>
<keyword evidence="1" id="KW-1133">Transmembrane helix</keyword>
<feature type="transmembrane region" description="Helical" evidence="1">
    <location>
        <begin position="64"/>
        <end position="81"/>
    </location>
</feature>
<dbReference type="Proteomes" id="UP000183275">
    <property type="component" value="Unassembled WGS sequence"/>
</dbReference>
<dbReference type="OrthoDB" id="331602at2157"/>
<protein>
    <submittedName>
        <fullName evidence="2">Uncharacterized protein</fullName>
    </submittedName>
</protein>
<keyword evidence="1" id="KW-0812">Transmembrane</keyword>
<keyword evidence="1" id="KW-0472">Membrane</keyword>
<dbReference type="EMBL" id="FOIS01000004">
    <property type="protein sequence ID" value="SEW21080.1"/>
    <property type="molecule type" value="Genomic_DNA"/>
</dbReference>
<sequence>MTRRPVRTVAIAGLGGLANAAVVAALLVHFDYPLLDSTVDLAVVATMAFLLGAVPFSIAAHTGLVAPAGGLAALLCGTVYVELTTPIPEKVGELGGYDIVEGPFHIYNYADSWLVLLALLLVAGVAEFAIRRGYGLGAARLRNLPALPLPWRTLAKTVAGVAALVGIGTVVLVDESAGLTPETVFVVFVSAAVVTVVPLAALLARGLLAPLVLFALVVPRFLLVEIFLTTDSYVHILVFGPYAIILAIAWKLEALLRSRYRGWNGGRFARRTNAW</sequence>
<feature type="transmembrane region" description="Helical" evidence="1">
    <location>
        <begin position="234"/>
        <end position="252"/>
    </location>
</feature>
<reference evidence="3" key="1">
    <citation type="submission" date="2016-10" db="EMBL/GenBank/DDBJ databases">
        <authorList>
            <person name="Varghese N."/>
        </authorList>
    </citation>
    <scope>NUCLEOTIDE SEQUENCE [LARGE SCALE GENOMIC DNA]</scope>
    <source>
        <strain evidence="3">CGMCC 1.12284</strain>
    </source>
</reference>